<reference evidence="11 12" key="1">
    <citation type="submission" date="2017-01" db="EMBL/GenBank/DDBJ databases">
        <authorList>
            <person name="Mah S.A."/>
            <person name="Swanson W.J."/>
            <person name="Moy G.W."/>
            <person name="Vacquier V.D."/>
        </authorList>
    </citation>
    <scope>NUCLEOTIDE SEQUENCE [LARGE SCALE GENOMIC DNA]</scope>
    <source>
        <strain evidence="11 12">DSM 26375</strain>
    </source>
</reference>
<dbReference type="AlphaFoldDB" id="A0A1N7QGY6"/>
<accession>A0A1N7QGY6</accession>
<dbReference type="RefSeq" id="WP_076533924.1">
    <property type="nucleotide sequence ID" value="NZ_BMEH01000011.1"/>
</dbReference>
<dbReference type="GO" id="GO:0005509">
    <property type="term" value="F:calcium ion binding"/>
    <property type="evidence" value="ECO:0007669"/>
    <property type="project" value="InterPro"/>
</dbReference>
<evidence type="ECO:0000256" key="2">
    <source>
        <dbReference type="ARBA" id="ARBA00004370"/>
    </source>
</evidence>
<evidence type="ECO:0000256" key="6">
    <source>
        <dbReference type="ARBA" id="ARBA00022737"/>
    </source>
</evidence>
<evidence type="ECO:0000256" key="5">
    <source>
        <dbReference type="ARBA" id="ARBA00022656"/>
    </source>
</evidence>
<dbReference type="OrthoDB" id="9342475at2"/>
<dbReference type="InterPro" id="IPR013858">
    <property type="entry name" value="Peptidase_M10B_C"/>
</dbReference>
<dbReference type="EMBL" id="FTOT01000011">
    <property type="protein sequence ID" value="SIT22133.1"/>
    <property type="molecule type" value="Genomic_DNA"/>
</dbReference>
<dbReference type="SUPFAM" id="SSF50956">
    <property type="entry name" value="Thermostable phytase (3-phytase)"/>
    <property type="match status" value="1"/>
</dbReference>
<protein>
    <submittedName>
        <fullName evidence="11">Ca2+-binding protein, RTX toxin-related</fullName>
    </submittedName>
</protein>
<dbReference type="InterPro" id="IPR011049">
    <property type="entry name" value="Serralysin-like_metalloprot_C"/>
</dbReference>
<dbReference type="PANTHER" id="PTHR38340:SF1">
    <property type="entry name" value="S-LAYER PROTEIN"/>
    <property type="match status" value="1"/>
</dbReference>
<dbReference type="PANTHER" id="PTHR38340">
    <property type="entry name" value="S-LAYER PROTEIN"/>
    <property type="match status" value="1"/>
</dbReference>
<feature type="compositionally biased region" description="Gly residues" evidence="9">
    <location>
        <begin position="536"/>
        <end position="556"/>
    </location>
</feature>
<feature type="domain" description="Peptidase M10 serralysin C-terminal" evidence="10">
    <location>
        <begin position="651"/>
        <end position="765"/>
    </location>
</feature>
<comment type="subcellular location">
    <subcellularLocation>
        <location evidence="2">Membrane</location>
    </subcellularLocation>
    <subcellularLocation>
        <location evidence="3">Secreted</location>
    </subcellularLocation>
</comment>
<dbReference type="PRINTS" id="PR00313">
    <property type="entry name" value="CABNDNGRPT"/>
</dbReference>
<name>A0A1N7QGY6_9RHOB</name>
<keyword evidence="5" id="KW-0800">Toxin</keyword>
<keyword evidence="4" id="KW-0964">Secreted</keyword>
<evidence type="ECO:0000256" key="3">
    <source>
        <dbReference type="ARBA" id="ARBA00004613"/>
    </source>
</evidence>
<evidence type="ECO:0000256" key="7">
    <source>
        <dbReference type="ARBA" id="ARBA00023026"/>
    </source>
</evidence>
<evidence type="ECO:0000313" key="11">
    <source>
        <dbReference type="EMBL" id="SIT22133.1"/>
    </source>
</evidence>
<dbReference type="SUPFAM" id="SSF51120">
    <property type="entry name" value="beta-Roll"/>
    <property type="match status" value="3"/>
</dbReference>
<evidence type="ECO:0000256" key="9">
    <source>
        <dbReference type="SAM" id="MobiDB-lite"/>
    </source>
</evidence>
<dbReference type="GO" id="GO:0016020">
    <property type="term" value="C:membrane"/>
    <property type="evidence" value="ECO:0007669"/>
    <property type="project" value="UniProtKB-SubCell"/>
</dbReference>
<dbReference type="InterPro" id="IPR018511">
    <property type="entry name" value="Hemolysin-typ_Ca-bd_CS"/>
</dbReference>
<keyword evidence="12" id="KW-1185">Reference proteome</keyword>
<gene>
    <name evidence="11" type="ORF">SAMN05421774_11125</name>
</gene>
<keyword evidence="6" id="KW-0677">Repeat</keyword>
<evidence type="ECO:0000259" key="10">
    <source>
        <dbReference type="Pfam" id="PF08548"/>
    </source>
</evidence>
<feature type="region of interest" description="Disordered" evidence="9">
    <location>
        <begin position="536"/>
        <end position="575"/>
    </location>
</feature>
<proteinExistence type="predicted"/>
<dbReference type="Proteomes" id="UP000186141">
    <property type="component" value="Unassembled WGS sequence"/>
</dbReference>
<evidence type="ECO:0000256" key="4">
    <source>
        <dbReference type="ARBA" id="ARBA00022525"/>
    </source>
</evidence>
<sequence>MSMFRHVAMLGDGILPFVTGIGDLDLVEVGGKVRLYSAARPGAGGGVAAFDAEGGGAATFLGRLGHSGVSRAGDLPQLAVLTGWQSGGADALVLTAGFLHTAPSGILVSGSTGAPGRRIALDEGGVPADLRALDRLLLADGRHLVVTLDAAGQTAQIWPVDGSGALVAGRKASLPEAGWDRIALADLGGRLLVLAADQATHRIMALREDAAGRLQPMPVLDGGVGIALPSALSVVQAGGGLHVLVAGAGSSSITVFRIATDGRMVAVDHVVDGLGTRFAGISALETVEVAGRAYVLAGGGDQGLSLLLLLPTGRLVHLDSLAGTAAVPLAGLGALAVRAMAGDGGASVLQLFAAGQSAGIAQFSIDLGVLAPPRALAGAGALTGGAGNDLLLAGAGAASLSGGAGDDILVAGSGPATLTGGAGRDLFVLAPNGALTRITDFDPAEDRLDLSAFPMLRSLGQLGIATTPWGLRLTHGETVIELVRAGPVPLTVAHVTEDSLGGFSRLPIGGIALVLKAGRQGEQLAGMAAGDRLTGGRGADTLSGGGGADTLLGQGGNDVLRGGEDDDLLKGGAGEDTLYGGAGRDRLVGGSGNDWLDGGRGPDRLSGGKGRDSLSGGAGDDRLLGQGGDDRLEGQGGQDRLEGGAGNDTLLGGRGDDTLYGGTGEDRLLSGPGLDLLYGGAGADVFVFRPGDARPGAMAGRIADFQPGLDRIDLTAFGLAHVLEARAFTGRGAEARIEAQAEHLRLLLDLDGDRSADLVIRIDGLAWPEPGDLLI</sequence>
<dbReference type="InterPro" id="IPR003995">
    <property type="entry name" value="RTX_toxin_determinant-A"/>
</dbReference>
<dbReference type="STRING" id="1086013.SAMN05421774_11125"/>
<keyword evidence="7" id="KW-0843">Virulence</keyword>
<evidence type="ECO:0000256" key="1">
    <source>
        <dbReference type="ARBA" id="ARBA00001913"/>
    </source>
</evidence>
<dbReference type="InterPro" id="IPR001343">
    <property type="entry name" value="Hemolysn_Ca-bd"/>
</dbReference>
<dbReference type="Pfam" id="PF08548">
    <property type="entry name" value="Peptidase_M10_C"/>
    <property type="match status" value="1"/>
</dbReference>
<evidence type="ECO:0000256" key="8">
    <source>
        <dbReference type="ARBA" id="ARBA00023136"/>
    </source>
</evidence>
<comment type="cofactor">
    <cofactor evidence="1">
        <name>Ca(2+)</name>
        <dbReference type="ChEBI" id="CHEBI:29108"/>
    </cofactor>
</comment>
<dbReference type="GO" id="GO:0005615">
    <property type="term" value="C:extracellular space"/>
    <property type="evidence" value="ECO:0007669"/>
    <property type="project" value="InterPro"/>
</dbReference>
<dbReference type="PROSITE" id="PS00330">
    <property type="entry name" value="HEMOLYSIN_CALCIUM"/>
    <property type="match status" value="5"/>
</dbReference>
<dbReference type="InterPro" id="IPR050557">
    <property type="entry name" value="RTX_toxin/Mannuronan_C5-epim"/>
</dbReference>
<feature type="compositionally biased region" description="Basic and acidic residues" evidence="9">
    <location>
        <begin position="619"/>
        <end position="633"/>
    </location>
</feature>
<evidence type="ECO:0000313" key="12">
    <source>
        <dbReference type="Proteomes" id="UP000186141"/>
    </source>
</evidence>
<dbReference type="GO" id="GO:0090729">
    <property type="term" value="F:toxin activity"/>
    <property type="evidence" value="ECO:0007669"/>
    <property type="project" value="UniProtKB-KW"/>
</dbReference>
<dbReference type="Pfam" id="PF00353">
    <property type="entry name" value="HemolysinCabind"/>
    <property type="match status" value="5"/>
</dbReference>
<keyword evidence="8" id="KW-0472">Membrane</keyword>
<dbReference type="PRINTS" id="PR01488">
    <property type="entry name" value="RTXTOXINA"/>
</dbReference>
<organism evidence="11 12">
    <name type="scientific">Gemmobacter megaterium</name>
    <dbReference type="NCBI Taxonomy" id="1086013"/>
    <lineage>
        <taxon>Bacteria</taxon>
        <taxon>Pseudomonadati</taxon>
        <taxon>Pseudomonadota</taxon>
        <taxon>Alphaproteobacteria</taxon>
        <taxon>Rhodobacterales</taxon>
        <taxon>Paracoccaceae</taxon>
        <taxon>Gemmobacter</taxon>
    </lineage>
</organism>
<dbReference type="Gene3D" id="2.150.10.10">
    <property type="entry name" value="Serralysin-like metalloprotease, C-terminal"/>
    <property type="match status" value="4"/>
</dbReference>
<feature type="region of interest" description="Disordered" evidence="9">
    <location>
        <begin position="590"/>
        <end position="657"/>
    </location>
</feature>